<evidence type="ECO:0000313" key="6">
    <source>
        <dbReference type="Proteomes" id="UP001141806"/>
    </source>
</evidence>
<dbReference type="PANTHER" id="PTHR12815:SF42">
    <property type="entry name" value="BACTERIAL SURFACE ANTIGEN (D15) DOMAIN-CONTAINING PROTEIN"/>
    <property type="match status" value="1"/>
</dbReference>
<accession>A0A9Q0L0A7</accession>
<dbReference type="AlphaFoldDB" id="A0A9Q0L0A7"/>
<evidence type="ECO:0000313" key="5">
    <source>
        <dbReference type="EMBL" id="KAJ4980137.1"/>
    </source>
</evidence>
<evidence type="ECO:0000256" key="1">
    <source>
        <dbReference type="ARBA" id="ARBA00022805"/>
    </source>
</evidence>
<dbReference type="Gene3D" id="2.40.160.50">
    <property type="entry name" value="membrane protein fhac: a member of the omp85/tpsb transporter family"/>
    <property type="match status" value="1"/>
</dbReference>
<dbReference type="PANTHER" id="PTHR12815">
    <property type="entry name" value="SORTING AND ASSEMBLY MACHINERY SAMM50 PROTEIN FAMILY MEMBER"/>
    <property type="match status" value="1"/>
</dbReference>
<keyword evidence="6" id="KW-1185">Reference proteome</keyword>
<dbReference type="Proteomes" id="UP001141806">
    <property type="component" value="Unassembled WGS sequence"/>
</dbReference>
<evidence type="ECO:0000259" key="4">
    <source>
        <dbReference type="Pfam" id="PF01103"/>
    </source>
</evidence>
<comment type="caution">
    <text evidence="5">The sequence shown here is derived from an EMBL/GenBank/DDBJ whole genome shotgun (WGS) entry which is preliminary data.</text>
</comment>
<dbReference type="Pfam" id="PF01103">
    <property type="entry name" value="Omp85"/>
    <property type="match status" value="1"/>
</dbReference>
<sequence length="206" mass="22743">MHVRARFRSLTLWEREIVDTKNYTFLSGKWEAMKSQPAFSSELLLPEDDGEVEIDSLSIFPVSEVERALKQVEEGAGKPPPPILVLHGHYSGCVGDLPSYDAFTLGGPYSVRGYNMGELGACRNILELAAELRIPVRGTHVYAFAEHGNDLGSSKDVKGNPTEYYRRAGQGSSYGVGLKLGLVRAEYTVDHNAGTDAIFLRFGERF</sequence>
<dbReference type="InterPro" id="IPR000184">
    <property type="entry name" value="Bac_surfAg_D15"/>
</dbReference>
<proteinExistence type="predicted"/>
<feature type="domain" description="Bacterial surface antigen (D15)" evidence="4">
    <location>
        <begin position="94"/>
        <end position="189"/>
    </location>
</feature>
<evidence type="ECO:0000256" key="2">
    <source>
        <dbReference type="ARBA" id="ARBA00023136"/>
    </source>
</evidence>
<protein>
    <recommendedName>
        <fullName evidence="4">Bacterial surface antigen (D15) domain-containing protein</fullName>
    </recommendedName>
</protein>
<dbReference type="GO" id="GO:0009707">
    <property type="term" value="C:chloroplast outer membrane"/>
    <property type="evidence" value="ECO:0007669"/>
    <property type="project" value="UniProtKB-SubCell"/>
</dbReference>
<dbReference type="EMBL" id="JAMYWD010000002">
    <property type="protein sequence ID" value="KAJ4980137.1"/>
    <property type="molecule type" value="Genomic_DNA"/>
</dbReference>
<keyword evidence="2" id="KW-0472">Membrane</keyword>
<dbReference type="OrthoDB" id="1161695at2759"/>
<dbReference type="InterPro" id="IPR039910">
    <property type="entry name" value="D15-like"/>
</dbReference>
<dbReference type="GO" id="GO:0009658">
    <property type="term" value="P:chloroplast organization"/>
    <property type="evidence" value="ECO:0007669"/>
    <property type="project" value="TreeGrafter"/>
</dbReference>
<comment type="subcellular location">
    <subcellularLocation>
        <location evidence="3">Plastid</location>
        <location evidence="3">Chloroplast outer membrane</location>
    </subcellularLocation>
</comment>
<keyword evidence="1" id="KW-0934">Plastid</keyword>
<name>A0A9Q0L0A7_9MAGN</name>
<reference evidence="5" key="1">
    <citation type="journal article" date="2023" name="Plant J.">
        <title>The genome of the king protea, Protea cynaroides.</title>
        <authorList>
            <person name="Chang J."/>
            <person name="Duong T.A."/>
            <person name="Schoeman C."/>
            <person name="Ma X."/>
            <person name="Roodt D."/>
            <person name="Barker N."/>
            <person name="Li Z."/>
            <person name="Van de Peer Y."/>
            <person name="Mizrachi E."/>
        </authorList>
    </citation>
    <scope>NUCLEOTIDE SEQUENCE</scope>
    <source>
        <tissue evidence="5">Young leaves</tissue>
    </source>
</reference>
<gene>
    <name evidence="5" type="ORF">NE237_010917</name>
</gene>
<evidence type="ECO:0000256" key="3">
    <source>
        <dbReference type="ARBA" id="ARBA00024013"/>
    </source>
</evidence>
<dbReference type="GO" id="GO:0045037">
    <property type="term" value="P:protein import into chloroplast stroma"/>
    <property type="evidence" value="ECO:0007669"/>
    <property type="project" value="TreeGrafter"/>
</dbReference>
<keyword evidence="1" id="KW-1002">Plastid outer membrane</keyword>
<organism evidence="5 6">
    <name type="scientific">Protea cynaroides</name>
    <dbReference type="NCBI Taxonomy" id="273540"/>
    <lineage>
        <taxon>Eukaryota</taxon>
        <taxon>Viridiplantae</taxon>
        <taxon>Streptophyta</taxon>
        <taxon>Embryophyta</taxon>
        <taxon>Tracheophyta</taxon>
        <taxon>Spermatophyta</taxon>
        <taxon>Magnoliopsida</taxon>
        <taxon>Proteales</taxon>
        <taxon>Proteaceae</taxon>
        <taxon>Protea</taxon>
    </lineage>
</organism>